<feature type="domain" description="Fumarate lyase N-terminal" evidence="2">
    <location>
        <begin position="147"/>
        <end position="273"/>
    </location>
</feature>
<dbReference type="InterPro" id="IPR008948">
    <property type="entry name" value="L-Aspartase-like"/>
</dbReference>
<proteinExistence type="predicted"/>
<comment type="caution">
    <text evidence="3">The sequence shown here is derived from an EMBL/GenBank/DDBJ whole genome shotgun (WGS) entry which is preliminary data.</text>
</comment>
<evidence type="ECO:0000259" key="2">
    <source>
        <dbReference type="Pfam" id="PF00206"/>
    </source>
</evidence>
<dbReference type="Gene3D" id="1.20.200.10">
    <property type="entry name" value="Fumarase/aspartase (Central domain)"/>
    <property type="match status" value="1"/>
</dbReference>
<sequence length="274" mass="32489">EKVTICSDVHDNFEAFDLINQKPIFFLGDIYNNQRLIDLFFGTLIKFYKNQTNKKEVIKKFKDKISEIKKSILKKEIPEFFKKNEVYILPGNHEDKRFYQKVVSLPNIHNLHNKKIKINNIEIIGHGGFFLPSEEMKIDNFYWFSDTEIANNLKNREILVKLNGATGNYNAHYVAYPEVNWLNFTKDFIERFNKKRKIKLKPNFITTQIEPHDTYAELFDNLRRLNIIVIDFDQDIWRYISDDWIKLKPVEGEVGSSTMPQKVNPIDFENSEGI</sequence>
<dbReference type="InterPro" id="IPR029052">
    <property type="entry name" value="Metallo-depent_PP-like"/>
</dbReference>
<dbReference type="InterPro" id="IPR020557">
    <property type="entry name" value="Fumarate_lyase_CS"/>
</dbReference>
<feature type="region of interest" description="Disordered" evidence="1">
    <location>
        <begin position="255"/>
        <end position="274"/>
    </location>
</feature>
<dbReference type="PROSITE" id="PS00163">
    <property type="entry name" value="FUMARATE_LYASES"/>
    <property type="match status" value="1"/>
</dbReference>
<dbReference type="PANTHER" id="PTHR43411">
    <property type="entry name" value="ADENYLOSUCCINATE LYASE"/>
    <property type="match status" value="1"/>
</dbReference>
<evidence type="ECO:0000313" key="3">
    <source>
        <dbReference type="EMBL" id="GAI29869.1"/>
    </source>
</evidence>
<name>X1PG42_9ZZZZ</name>
<dbReference type="AlphaFoldDB" id="X1PG42"/>
<protein>
    <recommendedName>
        <fullName evidence="2">Fumarate lyase N-terminal domain-containing protein</fullName>
    </recommendedName>
</protein>
<dbReference type="PRINTS" id="PR00149">
    <property type="entry name" value="FUMRATELYASE"/>
</dbReference>
<gene>
    <name evidence="3" type="ORF">S06H3_32513</name>
</gene>
<accession>X1PG42</accession>
<dbReference type="SUPFAM" id="SSF48557">
    <property type="entry name" value="L-aspartase-like"/>
    <property type="match status" value="1"/>
</dbReference>
<dbReference type="EMBL" id="BARV01019339">
    <property type="protein sequence ID" value="GAI29869.1"/>
    <property type="molecule type" value="Genomic_DNA"/>
</dbReference>
<dbReference type="GO" id="GO:0016787">
    <property type="term" value="F:hydrolase activity"/>
    <property type="evidence" value="ECO:0007669"/>
    <property type="project" value="InterPro"/>
</dbReference>
<dbReference type="InterPro" id="IPR047136">
    <property type="entry name" value="PurB_bact"/>
</dbReference>
<dbReference type="InterPro" id="IPR022761">
    <property type="entry name" value="Fumarate_lyase_N"/>
</dbReference>
<dbReference type="PANTHER" id="PTHR43411:SF1">
    <property type="entry name" value="ADENYLOSUCCINATE LYASE"/>
    <property type="match status" value="1"/>
</dbReference>
<dbReference type="InterPro" id="IPR000362">
    <property type="entry name" value="Fumarate_lyase_fam"/>
</dbReference>
<organism evidence="3">
    <name type="scientific">marine sediment metagenome</name>
    <dbReference type="NCBI Taxonomy" id="412755"/>
    <lineage>
        <taxon>unclassified sequences</taxon>
        <taxon>metagenomes</taxon>
        <taxon>ecological metagenomes</taxon>
    </lineage>
</organism>
<dbReference type="Pfam" id="PF00206">
    <property type="entry name" value="Lyase_1"/>
    <property type="match status" value="1"/>
</dbReference>
<reference evidence="3" key="1">
    <citation type="journal article" date="2014" name="Front. Microbiol.">
        <title>High frequency of phylogenetically diverse reductive dehalogenase-homologous genes in deep subseafloor sedimentary metagenomes.</title>
        <authorList>
            <person name="Kawai M."/>
            <person name="Futagami T."/>
            <person name="Toyoda A."/>
            <person name="Takaki Y."/>
            <person name="Nishi S."/>
            <person name="Hori S."/>
            <person name="Arai W."/>
            <person name="Tsubouchi T."/>
            <person name="Morono Y."/>
            <person name="Uchiyama I."/>
            <person name="Ito T."/>
            <person name="Fujiyama A."/>
            <person name="Inagaki F."/>
            <person name="Takami H."/>
        </authorList>
    </citation>
    <scope>NUCLEOTIDE SEQUENCE</scope>
    <source>
        <strain evidence="3">Expedition CK06-06</strain>
    </source>
</reference>
<feature type="non-terminal residue" evidence="3">
    <location>
        <position position="1"/>
    </location>
</feature>
<evidence type="ECO:0000256" key="1">
    <source>
        <dbReference type="SAM" id="MobiDB-lite"/>
    </source>
</evidence>
<dbReference type="SUPFAM" id="SSF56300">
    <property type="entry name" value="Metallo-dependent phosphatases"/>
    <property type="match status" value="1"/>
</dbReference>